<feature type="region of interest" description="Disordered" evidence="1">
    <location>
        <begin position="160"/>
        <end position="183"/>
    </location>
</feature>
<reference evidence="3 4" key="1">
    <citation type="submission" date="2018-09" db="EMBL/GenBank/DDBJ databases">
        <title>Discovery and Ecogenomic Context for Candidatus Cryosericales, a Global Caldiserica Order Active in Thawing Permafrost.</title>
        <authorList>
            <person name="Martinez M.A."/>
            <person name="Woodcroft B.J."/>
            <person name="Ignacio Espinoza J.C."/>
            <person name="Zayed A."/>
            <person name="Singleton C.M."/>
            <person name="Boyd J."/>
            <person name="Li Y.-F."/>
            <person name="Purvine S."/>
            <person name="Maughan H."/>
            <person name="Hodgkins S.B."/>
            <person name="Anderson D."/>
            <person name="Sederholm M."/>
            <person name="Temperton B."/>
            <person name="Saleska S.R."/>
            <person name="Tyson G.W."/>
            <person name="Rich V.I."/>
        </authorList>
    </citation>
    <scope>NUCLEOTIDE SEQUENCE [LARGE SCALE GENOMIC DNA]</scope>
    <source>
        <strain evidence="3 4">SMC1</strain>
    </source>
</reference>
<sequence>MNRITVTLLCLMLCLTATSIPTASAASRLTTSSGTALTSCLQQEYLMRDTYQDIFANYPTLTTFGTVVADEISIIATLKKVFVKWRITVPTDAQVSAANTIAATVTSISNADAVAISLEQSTATLMTQLLQSADNQDAAGAVALIRTTSLSSHATAFTAEQTSVSTPAPAPTPTTPTQRIVPFTTSDSTSTFMTLLADETVDVVEMAAGTYHLAYMIINIDRTRPVVVRPVAGATVTMSGDVASPNGQFTFGLDGVAGNITMQGLIFDGFILGQHGIIQVLKAHDITLNDMVVRNSRCDGTTAQPYHAWAVYITFYESICPMRIVANRWTVDVSANRQMGALQVMGGSHITASGWGVTGAYYGVYASNARGPLTDFILDDWTISDTGGPSWGQPNVSVAVEHASGKVSNMHATASGVLLNYGDPMLADGGGNSR</sequence>
<organism evidence="3 4">
    <name type="scientific">Candidatus Cryosericum septentrionale</name>
    <dbReference type="NCBI Taxonomy" id="2290913"/>
    <lineage>
        <taxon>Bacteria</taxon>
        <taxon>Pseudomonadati</taxon>
        <taxon>Caldisericota/Cryosericota group</taxon>
        <taxon>Candidatus Cryosericota</taxon>
        <taxon>Candidatus Cryosericia</taxon>
        <taxon>Candidatus Cryosericales</taxon>
        <taxon>Candidatus Cryosericaceae</taxon>
        <taxon>Candidatus Cryosericum</taxon>
    </lineage>
</organism>
<dbReference type="Gene3D" id="1.20.1260.10">
    <property type="match status" value="1"/>
</dbReference>
<accession>A0A398E065</accession>
<dbReference type="SUPFAM" id="SSF51126">
    <property type="entry name" value="Pectin lyase-like"/>
    <property type="match status" value="1"/>
</dbReference>
<dbReference type="Gene3D" id="2.160.20.10">
    <property type="entry name" value="Single-stranded right-handed beta-helix, Pectin lyase-like"/>
    <property type="match status" value="1"/>
</dbReference>
<dbReference type="InterPro" id="IPR012347">
    <property type="entry name" value="Ferritin-like"/>
</dbReference>
<dbReference type="InterPro" id="IPR012334">
    <property type="entry name" value="Pectin_lyas_fold"/>
</dbReference>
<evidence type="ECO:0000256" key="1">
    <source>
        <dbReference type="SAM" id="MobiDB-lite"/>
    </source>
</evidence>
<protein>
    <submittedName>
        <fullName evidence="3">Uncharacterized protein</fullName>
    </submittedName>
</protein>
<evidence type="ECO:0000313" key="4">
    <source>
        <dbReference type="Proteomes" id="UP000266113"/>
    </source>
</evidence>
<gene>
    <name evidence="3" type="ORF">SMC1_08895</name>
</gene>
<keyword evidence="4" id="KW-1185">Reference proteome</keyword>
<dbReference type="EMBL" id="QXIY01000040">
    <property type="protein sequence ID" value="RIE16021.1"/>
    <property type="molecule type" value="Genomic_DNA"/>
</dbReference>
<dbReference type="InterPro" id="IPR011050">
    <property type="entry name" value="Pectin_lyase_fold/virulence"/>
</dbReference>
<evidence type="ECO:0000313" key="3">
    <source>
        <dbReference type="EMBL" id="RIE16021.1"/>
    </source>
</evidence>
<feature type="chain" id="PRO_5017242791" evidence="2">
    <location>
        <begin position="26"/>
        <end position="434"/>
    </location>
</feature>
<dbReference type="RefSeq" id="WP_119086422.1">
    <property type="nucleotide sequence ID" value="NZ_QXIY01000040.1"/>
</dbReference>
<name>A0A398E065_9BACT</name>
<dbReference type="AlphaFoldDB" id="A0A398E065"/>
<proteinExistence type="predicted"/>
<keyword evidence="2" id="KW-0732">Signal</keyword>
<comment type="caution">
    <text evidence="3">The sequence shown here is derived from an EMBL/GenBank/DDBJ whole genome shotgun (WGS) entry which is preliminary data.</text>
</comment>
<evidence type="ECO:0000256" key="2">
    <source>
        <dbReference type="SAM" id="SignalP"/>
    </source>
</evidence>
<feature type="signal peptide" evidence="2">
    <location>
        <begin position="1"/>
        <end position="25"/>
    </location>
</feature>
<dbReference type="Proteomes" id="UP000266113">
    <property type="component" value="Unassembled WGS sequence"/>
</dbReference>